<dbReference type="EMBL" id="RPFJ01000032">
    <property type="protein sequence ID" value="RPD93252.1"/>
    <property type="molecule type" value="Genomic_DNA"/>
</dbReference>
<evidence type="ECO:0000313" key="3">
    <source>
        <dbReference type="Proteomes" id="UP000270856"/>
    </source>
</evidence>
<comment type="caution">
    <text evidence="2">The sequence shown here is derived from an EMBL/GenBank/DDBJ whole genome shotgun (WGS) entry which is preliminary data.</text>
</comment>
<accession>A0A3N4NA59</accession>
<evidence type="ECO:0008006" key="4">
    <source>
        <dbReference type="Google" id="ProtNLM"/>
    </source>
</evidence>
<dbReference type="OrthoDB" id="1435675at2"/>
<dbReference type="InterPro" id="IPR046172">
    <property type="entry name" value="DUF6174"/>
</dbReference>
<keyword evidence="3" id="KW-1185">Reference proteome</keyword>
<keyword evidence="1" id="KW-0732">Signal</keyword>
<gene>
    <name evidence="2" type="ORF">EGM88_13545</name>
</gene>
<dbReference type="RefSeq" id="WP_123898958.1">
    <property type="nucleotide sequence ID" value="NZ_RPFJ01000032.1"/>
</dbReference>
<evidence type="ECO:0000313" key="2">
    <source>
        <dbReference type="EMBL" id="RPD93252.1"/>
    </source>
</evidence>
<organism evidence="2 3">
    <name type="scientific">Aureibaculum marinum</name>
    <dbReference type="NCBI Taxonomy" id="2487930"/>
    <lineage>
        <taxon>Bacteria</taxon>
        <taxon>Pseudomonadati</taxon>
        <taxon>Bacteroidota</taxon>
        <taxon>Flavobacteriia</taxon>
        <taxon>Flavobacteriales</taxon>
        <taxon>Flavobacteriaceae</taxon>
        <taxon>Aureibaculum</taxon>
    </lineage>
</organism>
<sequence>MRNLNFTLVLALSILFISCDADNELKSDFEMAKEKWQSYQFEHYTVQENLSCFCSGLLEWTLKVTNNKKDTVYFENSKLYKGQTYQMVLTEAKTIEDAFEFIENFDKDNVASFNVIYDEKYGYPKSIAIDYQKELADDEITYIYSNFIPLSK</sequence>
<reference evidence="2 3" key="1">
    <citation type="submission" date="2018-11" db="EMBL/GenBank/DDBJ databases">
        <title>Aureibaculum marinum gen. nov., sp. nov., a member of the family Flavobacteriaceae isolated from the Bohai Sea.</title>
        <authorList>
            <person name="Ji X."/>
        </authorList>
    </citation>
    <scope>NUCLEOTIDE SEQUENCE [LARGE SCALE GENOMIC DNA]</scope>
    <source>
        <strain evidence="2 3">BH-SD17</strain>
    </source>
</reference>
<dbReference type="Pfam" id="PF19671">
    <property type="entry name" value="DUF6174"/>
    <property type="match status" value="1"/>
</dbReference>
<feature type="signal peptide" evidence="1">
    <location>
        <begin position="1"/>
        <end position="21"/>
    </location>
</feature>
<dbReference type="PROSITE" id="PS51257">
    <property type="entry name" value="PROKAR_LIPOPROTEIN"/>
    <property type="match status" value="1"/>
</dbReference>
<dbReference type="AlphaFoldDB" id="A0A3N4NA59"/>
<name>A0A3N4NA59_9FLAO</name>
<protein>
    <recommendedName>
        <fullName evidence="4">Lipoprotein</fullName>
    </recommendedName>
</protein>
<proteinExistence type="predicted"/>
<feature type="chain" id="PRO_5017983736" description="Lipoprotein" evidence="1">
    <location>
        <begin position="22"/>
        <end position="152"/>
    </location>
</feature>
<dbReference type="Proteomes" id="UP000270856">
    <property type="component" value="Unassembled WGS sequence"/>
</dbReference>
<evidence type="ECO:0000256" key="1">
    <source>
        <dbReference type="SAM" id="SignalP"/>
    </source>
</evidence>